<organism evidence="2 3">
    <name type="scientific">Tegillarca granosa</name>
    <name type="common">Malaysian cockle</name>
    <name type="synonym">Anadara granosa</name>
    <dbReference type="NCBI Taxonomy" id="220873"/>
    <lineage>
        <taxon>Eukaryota</taxon>
        <taxon>Metazoa</taxon>
        <taxon>Spiralia</taxon>
        <taxon>Lophotrochozoa</taxon>
        <taxon>Mollusca</taxon>
        <taxon>Bivalvia</taxon>
        <taxon>Autobranchia</taxon>
        <taxon>Pteriomorphia</taxon>
        <taxon>Arcoida</taxon>
        <taxon>Arcoidea</taxon>
        <taxon>Arcidae</taxon>
        <taxon>Tegillarca</taxon>
    </lineage>
</organism>
<evidence type="ECO:0000313" key="3">
    <source>
        <dbReference type="Proteomes" id="UP001217089"/>
    </source>
</evidence>
<reference evidence="2 3" key="1">
    <citation type="submission" date="2022-12" db="EMBL/GenBank/DDBJ databases">
        <title>Chromosome-level genome of Tegillarca granosa.</title>
        <authorList>
            <person name="Kim J."/>
        </authorList>
    </citation>
    <scope>NUCLEOTIDE SEQUENCE [LARGE SCALE GENOMIC DNA]</scope>
    <source>
        <strain evidence="2">Teg-2019</strain>
        <tissue evidence="2">Adductor muscle</tissue>
    </source>
</reference>
<feature type="region of interest" description="Disordered" evidence="1">
    <location>
        <begin position="18"/>
        <end position="49"/>
    </location>
</feature>
<sequence length="264" mass="30254">MSVDWLIASFICWTSDYDPRQPPPETDKRRAKSAFIPKPPSQQSRPGRDHLAMKYMFSSSTQKSYEEVPWDTMLPPKQWAPVSTLEDKPDMISQTSTLKRYDPAAQEWQGTGRSWDWFQKRQGFYKKQPIVFCSPCPREQQIPKYSGCIGAENLDEKDNAQEQFKPYTVKRVLIPRYSETGHRPNIPGYQGCTLWQGQYAPAHTTPKISTKQATTATVHKSMPVSPNTSEFKKDSQMSKMVTTVPPCNPFNQINKLDEILANQV</sequence>
<comment type="caution">
    <text evidence="2">The sequence shown here is derived from an EMBL/GenBank/DDBJ whole genome shotgun (WGS) entry which is preliminary data.</text>
</comment>
<dbReference type="InterPro" id="IPR027867">
    <property type="entry name" value="SPATA48"/>
</dbReference>
<dbReference type="Pfam" id="PF15073">
    <property type="entry name" value="SPATA48"/>
    <property type="match status" value="1"/>
</dbReference>
<gene>
    <name evidence="2" type="ORF">KUTeg_008516</name>
</gene>
<dbReference type="EMBL" id="JARBDR010000342">
    <property type="protein sequence ID" value="KAJ8313955.1"/>
    <property type="molecule type" value="Genomic_DNA"/>
</dbReference>
<evidence type="ECO:0000313" key="2">
    <source>
        <dbReference type="EMBL" id="KAJ8313955.1"/>
    </source>
</evidence>
<accession>A0ABQ9F9D9</accession>
<protein>
    <submittedName>
        <fullName evidence="2">Uncharacterized protein</fullName>
    </submittedName>
</protein>
<proteinExistence type="predicted"/>
<name>A0ABQ9F9D9_TEGGR</name>
<evidence type="ECO:0000256" key="1">
    <source>
        <dbReference type="SAM" id="MobiDB-lite"/>
    </source>
</evidence>
<dbReference type="Proteomes" id="UP001217089">
    <property type="component" value="Unassembled WGS sequence"/>
</dbReference>
<keyword evidence="3" id="KW-1185">Reference proteome</keyword>
<dbReference type="PANTHER" id="PTHR34759">
    <property type="entry name" value="SPERMATOGENESIS-ASSOCIATED PROTEIN 48"/>
    <property type="match status" value="1"/>
</dbReference>
<dbReference type="PANTHER" id="PTHR34759:SF1">
    <property type="entry name" value="SPERMATOGENESIS-ASSOCIATED PROTEIN 48"/>
    <property type="match status" value="1"/>
</dbReference>